<dbReference type="OrthoDB" id="844594at2759"/>
<name>A0A8S4QEN1_9NEOP</name>
<dbReference type="PANTHER" id="PTHR13742">
    <property type="entry name" value="RETINOBLASTOMA-ASSOCIATED PROTEIN RB -RELATED"/>
    <property type="match status" value="1"/>
</dbReference>
<dbReference type="Gene3D" id="1.10.472.140">
    <property type="match status" value="1"/>
</dbReference>
<gene>
    <name evidence="1" type="primary">jg23241</name>
    <name evidence="1" type="ORF">PAEG_LOCUS352</name>
</gene>
<dbReference type="GO" id="GO:0030154">
    <property type="term" value="P:cell differentiation"/>
    <property type="evidence" value="ECO:0007669"/>
    <property type="project" value="TreeGrafter"/>
</dbReference>
<dbReference type="EMBL" id="CAKXAJ010001119">
    <property type="protein sequence ID" value="CAH2207732.1"/>
    <property type="molecule type" value="Genomic_DNA"/>
</dbReference>
<protein>
    <submittedName>
        <fullName evidence="1">Jg23241 protein</fullName>
    </submittedName>
</protein>
<dbReference type="GO" id="GO:0000785">
    <property type="term" value="C:chromatin"/>
    <property type="evidence" value="ECO:0007669"/>
    <property type="project" value="TreeGrafter"/>
</dbReference>
<sequence length="90" mass="9686">MYPLRTISSETGASSGDILKGNSDQLTGLLDIGSFDANLKSLNNLYETYVLSVGEFDERIFLGEHANEQIGTKNKVSGDEISQVIASFGP</sequence>
<feature type="non-terminal residue" evidence="1">
    <location>
        <position position="1"/>
    </location>
</feature>
<comment type="caution">
    <text evidence="1">The sequence shown here is derived from an EMBL/GenBank/DDBJ whole genome shotgun (WGS) entry which is preliminary data.</text>
</comment>
<dbReference type="Proteomes" id="UP000838756">
    <property type="component" value="Unassembled WGS sequence"/>
</dbReference>
<reference evidence="1" key="1">
    <citation type="submission" date="2022-03" db="EMBL/GenBank/DDBJ databases">
        <authorList>
            <person name="Lindestad O."/>
        </authorList>
    </citation>
    <scope>NUCLEOTIDE SEQUENCE</scope>
</reference>
<accession>A0A8S4QEN1</accession>
<dbReference type="AlphaFoldDB" id="A0A8S4QEN1"/>
<dbReference type="GO" id="GO:0006357">
    <property type="term" value="P:regulation of transcription by RNA polymerase II"/>
    <property type="evidence" value="ECO:0007669"/>
    <property type="project" value="InterPro"/>
</dbReference>
<evidence type="ECO:0000313" key="1">
    <source>
        <dbReference type="EMBL" id="CAH2207732.1"/>
    </source>
</evidence>
<dbReference type="PANTHER" id="PTHR13742:SF17">
    <property type="entry name" value="RE32990P-RELATED"/>
    <property type="match status" value="1"/>
</dbReference>
<evidence type="ECO:0000313" key="2">
    <source>
        <dbReference type="Proteomes" id="UP000838756"/>
    </source>
</evidence>
<proteinExistence type="predicted"/>
<dbReference type="InterPro" id="IPR028309">
    <property type="entry name" value="RB_fam"/>
</dbReference>
<dbReference type="GO" id="GO:0000977">
    <property type="term" value="F:RNA polymerase II transcription regulatory region sequence-specific DNA binding"/>
    <property type="evidence" value="ECO:0007669"/>
    <property type="project" value="TreeGrafter"/>
</dbReference>
<dbReference type="GO" id="GO:0005667">
    <property type="term" value="C:transcription regulator complex"/>
    <property type="evidence" value="ECO:0007669"/>
    <property type="project" value="TreeGrafter"/>
</dbReference>
<organism evidence="1 2">
    <name type="scientific">Pararge aegeria aegeria</name>
    <dbReference type="NCBI Taxonomy" id="348720"/>
    <lineage>
        <taxon>Eukaryota</taxon>
        <taxon>Metazoa</taxon>
        <taxon>Ecdysozoa</taxon>
        <taxon>Arthropoda</taxon>
        <taxon>Hexapoda</taxon>
        <taxon>Insecta</taxon>
        <taxon>Pterygota</taxon>
        <taxon>Neoptera</taxon>
        <taxon>Endopterygota</taxon>
        <taxon>Lepidoptera</taxon>
        <taxon>Glossata</taxon>
        <taxon>Ditrysia</taxon>
        <taxon>Papilionoidea</taxon>
        <taxon>Nymphalidae</taxon>
        <taxon>Satyrinae</taxon>
        <taxon>Satyrini</taxon>
        <taxon>Parargina</taxon>
        <taxon>Pararge</taxon>
    </lineage>
</organism>
<dbReference type="GO" id="GO:2000134">
    <property type="term" value="P:negative regulation of G1/S transition of mitotic cell cycle"/>
    <property type="evidence" value="ECO:0007669"/>
    <property type="project" value="TreeGrafter"/>
</dbReference>
<keyword evidence="2" id="KW-1185">Reference proteome</keyword>